<feature type="domain" description="2Fe-2S ferredoxin-type" evidence="6">
    <location>
        <begin position="1"/>
        <end position="76"/>
    </location>
</feature>
<dbReference type="Pfam" id="PF01799">
    <property type="entry name" value="Fer2_2"/>
    <property type="match status" value="1"/>
</dbReference>
<dbReference type="InterPro" id="IPR036010">
    <property type="entry name" value="2Fe-2S_ferredoxin-like_sf"/>
</dbReference>
<dbReference type="EMBL" id="SACL01000004">
    <property type="protein sequence ID" value="RVT96082.1"/>
    <property type="molecule type" value="Genomic_DNA"/>
</dbReference>
<dbReference type="InterPro" id="IPR051452">
    <property type="entry name" value="Diverse_Oxidoreductases"/>
</dbReference>
<dbReference type="PANTHER" id="PTHR44379">
    <property type="entry name" value="OXIDOREDUCTASE WITH IRON-SULFUR SUBUNIT"/>
    <property type="match status" value="1"/>
</dbReference>
<dbReference type="Pfam" id="PF00111">
    <property type="entry name" value="Fer2"/>
    <property type="match status" value="1"/>
</dbReference>
<dbReference type="RefSeq" id="WP_127788016.1">
    <property type="nucleotide sequence ID" value="NZ_SACL01000004.1"/>
</dbReference>
<dbReference type="InterPro" id="IPR036884">
    <property type="entry name" value="2Fe-2S-bd_dom_sf"/>
</dbReference>
<accession>A0A437MEN3</accession>
<protein>
    <submittedName>
        <fullName evidence="7">2Fe-2S iron-sulfur cluster binding domain-containing protein</fullName>
    </submittedName>
</protein>
<reference evidence="7 8" key="1">
    <citation type="submission" date="2019-01" db="EMBL/GenBank/DDBJ databases">
        <authorList>
            <person name="Chen W.-M."/>
        </authorList>
    </citation>
    <scope>NUCLEOTIDE SEQUENCE [LARGE SCALE GENOMIC DNA]</scope>
    <source>
        <strain evidence="7 8">CCP-6</strain>
    </source>
</reference>
<dbReference type="FunFam" id="3.10.20.30:FF:000020">
    <property type="entry name" value="Xanthine dehydrogenase iron-sulfur subunit"/>
    <property type="match status" value="1"/>
</dbReference>
<keyword evidence="4" id="KW-0408">Iron</keyword>
<dbReference type="Gene3D" id="1.10.150.120">
    <property type="entry name" value="[2Fe-2S]-binding domain"/>
    <property type="match status" value="1"/>
</dbReference>
<dbReference type="PROSITE" id="PS51085">
    <property type="entry name" value="2FE2S_FER_2"/>
    <property type="match status" value="1"/>
</dbReference>
<dbReference type="AlphaFoldDB" id="A0A437MEN3"/>
<dbReference type="InterPro" id="IPR002888">
    <property type="entry name" value="2Fe-2S-bd"/>
</dbReference>
<gene>
    <name evidence="7" type="ORF">EOD42_13225</name>
</gene>
<dbReference type="PROSITE" id="PS00197">
    <property type="entry name" value="2FE2S_FER_1"/>
    <property type="match status" value="1"/>
</dbReference>
<keyword evidence="3" id="KW-0560">Oxidoreductase</keyword>
<dbReference type="Gene3D" id="3.30.530.20">
    <property type="match status" value="1"/>
</dbReference>
<dbReference type="InterPro" id="IPR001041">
    <property type="entry name" value="2Fe-2S_ferredoxin-type"/>
</dbReference>
<dbReference type="InterPro" id="IPR012675">
    <property type="entry name" value="Beta-grasp_dom_sf"/>
</dbReference>
<evidence type="ECO:0000256" key="3">
    <source>
        <dbReference type="ARBA" id="ARBA00023002"/>
    </source>
</evidence>
<dbReference type="GO" id="GO:0016491">
    <property type="term" value="F:oxidoreductase activity"/>
    <property type="evidence" value="ECO:0007669"/>
    <property type="project" value="UniProtKB-KW"/>
</dbReference>
<evidence type="ECO:0000256" key="4">
    <source>
        <dbReference type="ARBA" id="ARBA00023004"/>
    </source>
</evidence>
<keyword evidence="8" id="KW-1185">Reference proteome</keyword>
<evidence type="ECO:0000313" key="7">
    <source>
        <dbReference type="EMBL" id="RVT96082.1"/>
    </source>
</evidence>
<keyword evidence="5" id="KW-0411">Iron-sulfur</keyword>
<dbReference type="PANTHER" id="PTHR44379:SF8">
    <property type="entry name" value="XANTHINE DEHYDROGENASE IRON-SULFUR-BINDING SUBUNIT XDHC-RELATED"/>
    <property type="match status" value="1"/>
</dbReference>
<evidence type="ECO:0000256" key="5">
    <source>
        <dbReference type="ARBA" id="ARBA00023014"/>
    </source>
</evidence>
<dbReference type="Proteomes" id="UP000282957">
    <property type="component" value="Unassembled WGS sequence"/>
</dbReference>
<evidence type="ECO:0000259" key="6">
    <source>
        <dbReference type="PROSITE" id="PS51085"/>
    </source>
</evidence>
<dbReference type="Gene3D" id="3.10.20.30">
    <property type="match status" value="1"/>
</dbReference>
<dbReference type="InterPro" id="IPR006058">
    <property type="entry name" value="2Fe2S_fd_BS"/>
</dbReference>
<dbReference type="SUPFAM" id="SSF55961">
    <property type="entry name" value="Bet v1-like"/>
    <property type="match status" value="1"/>
</dbReference>
<dbReference type="GO" id="GO:0046872">
    <property type="term" value="F:metal ion binding"/>
    <property type="evidence" value="ECO:0007669"/>
    <property type="project" value="UniProtKB-KW"/>
</dbReference>
<organism evidence="7 8">
    <name type="scientific">Rhodovarius crocodyli</name>
    <dbReference type="NCBI Taxonomy" id="1979269"/>
    <lineage>
        <taxon>Bacteria</taxon>
        <taxon>Pseudomonadati</taxon>
        <taxon>Pseudomonadota</taxon>
        <taxon>Alphaproteobacteria</taxon>
        <taxon>Acetobacterales</taxon>
        <taxon>Roseomonadaceae</taxon>
        <taxon>Rhodovarius</taxon>
    </lineage>
</organism>
<evidence type="ECO:0000256" key="2">
    <source>
        <dbReference type="ARBA" id="ARBA00022723"/>
    </source>
</evidence>
<proteinExistence type="predicted"/>
<dbReference type="CDD" id="cd00207">
    <property type="entry name" value="fer2"/>
    <property type="match status" value="1"/>
</dbReference>
<keyword evidence="2" id="KW-0479">Metal-binding</keyword>
<dbReference type="GO" id="GO:0051537">
    <property type="term" value="F:2 iron, 2 sulfur cluster binding"/>
    <property type="evidence" value="ECO:0007669"/>
    <property type="project" value="UniProtKB-KW"/>
</dbReference>
<dbReference type="Pfam" id="PF06240">
    <property type="entry name" value="COXG"/>
    <property type="match status" value="1"/>
</dbReference>
<dbReference type="SUPFAM" id="SSF54292">
    <property type="entry name" value="2Fe-2S ferredoxin-like"/>
    <property type="match status" value="1"/>
</dbReference>
<name>A0A437MEN3_9PROT</name>
<comment type="caution">
    <text evidence="7">The sequence shown here is derived from an EMBL/GenBank/DDBJ whole genome shotgun (WGS) entry which is preliminary data.</text>
</comment>
<evidence type="ECO:0000256" key="1">
    <source>
        <dbReference type="ARBA" id="ARBA00022714"/>
    </source>
</evidence>
<keyword evidence="1" id="KW-0001">2Fe-2S</keyword>
<dbReference type="SUPFAM" id="SSF47741">
    <property type="entry name" value="CO dehydrogenase ISP C-domain like"/>
    <property type="match status" value="1"/>
</dbReference>
<dbReference type="OrthoDB" id="8417304at2"/>
<evidence type="ECO:0000313" key="8">
    <source>
        <dbReference type="Proteomes" id="UP000282957"/>
    </source>
</evidence>
<dbReference type="InterPro" id="IPR023393">
    <property type="entry name" value="START-like_dom_sf"/>
</dbReference>
<sequence>MIALTVNGEERRLDTPARTHLADALRDGCGLTGTHIGCEQGVCGACTVLVDGKPARSCLLYAHEAAGKPVTTIEGLDDDPVAEALRAAFSRHHALQCGYCTPGMMVTARDIVLRLGAVDEARIREELAGNLCRCTGYRGIVRAIAEVAANRPAAPAAAPRREAPKVAAPAQAPAPAVELPNRIEHRETLSVPLPAAWAILSDPAKVAACLPGAVLTRHEGALLEGRFTASLGPISASFAGQGEWACGEHAGSVRGRGRDGANAAEGMVEFSLSPAAQGSVLDVVLSWRLTGPLAQFSRPALLRGLVAGLADQFARNLERSARGEAPAKRLSIWALIRAWLTRR</sequence>
<dbReference type="InterPro" id="IPR010419">
    <property type="entry name" value="CO_DH_gsu"/>
</dbReference>